<proteinExistence type="predicted"/>
<dbReference type="AlphaFoldDB" id="A0A5B7FDI9"/>
<dbReference type="EMBL" id="VSRR010006325">
    <property type="protein sequence ID" value="MPC44522.1"/>
    <property type="molecule type" value="Genomic_DNA"/>
</dbReference>
<name>A0A5B7FDI9_PORTR</name>
<evidence type="ECO:0000313" key="2">
    <source>
        <dbReference type="EMBL" id="MPC44522.1"/>
    </source>
</evidence>
<sequence>MLVSERTKRESRPRSEEFVVTRDEEEEEEEDGEAGRGKRSRTLRKKAVDCGILRSRMSVG</sequence>
<keyword evidence="3" id="KW-1185">Reference proteome</keyword>
<reference evidence="2 3" key="1">
    <citation type="submission" date="2019-05" db="EMBL/GenBank/DDBJ databases">
        <title>Another draft genome of Portunus trituberculatus and its Hox gene families provides insights of decapod evolution.</title>
        <authorList>
            <person name="Jeong J.-H."/>
            <person name="Song I."/>
            <person name="Kim S."/>
            <person name="Choi T."/>
            <person name="Kim D."/>
            <person name="Ryu S."/>
            <person name="Kim W."/>
        </authorList>
    </citation>
    <scope>NUCLEOTIDE SEQUENCE [LARGE SCALE GENOMIC DNA]</scope>
    <source>
        <tissue evidence="2">Muscle</tissue>
    </source>
</reference>
<accession>A0A5B7FDI9</accession>
<evidence type="ECO:0000256" key="1">
    <source>
        <dbReference type="SAM" id="MobiDB-lite"/>
    </source>
</evidence>
<feature type="region of interest" description="Disordered" evidence="1">
    <location>
        <begin position="1"/>
        <end position="44"/>
    </location>
</feature>
<dbReference type="Proteomes" id="UP000324222">
    <property type="component" value="Unassembled WGS sequence"/>
</dbReference>
<protein>
    <submittedName>
        <fullName evidence="2">Uncharacterized protein</fullName>
    </submittedName>
</protein>
<comment type="caution">
    <text evidence="2">The sequence shown here is derived from an EMBL/GenBank/DDBJ whole genome shotgun (WGS) entry which is preliminary data.</text>
</comment>
<organism evidence="2 3">
    <name type="scientific">Portunus trituberculatus</name>
    <name type="common">Swimming crab</name>
    <name type="synonym">Neptunus trituberculatus</name>
    <dbReference type="NCBI Taxonomy" id="210409"/>
    <lineage>
        <taxon>Eukaryota</taxon>
        <taxon>Metazoa</taxon>
        <taxon>Ecdysozoa</taxon>
        <taxon>Arthropoda</taxon>
        <taxon>Crustacea</taxon>
        <taxon>Multicrustacea</taxon>
        <taxon>Malacostraca</taxon>
        <taxon>Eumalacostraca</taxon>
        <taxon>Eucarida</taxon>
        <taxon>Decapoda</taxon>
        <taxon>Pleocyemata</taxon>
        <taxon>Brachyura</taxon>
        <taxon>Eubrachyura</taxon>
        <taxon>Portunoidea</taxon>
        <taxon>Portunidae</taxon>
        <taxon>Portuninae</taxon>
        <taxon>Portunus</taxon>
    </lineage>
</organism>
<evidence type="ECO:0000313" key="3">
    <source>
        <dbReference type="Proteomes" id="UP000324222"/>
    </source>
</evidence>
<feature type="compositionally biased region" description="Acidic residues" evidence="1">
    <location>
        <begin position="23"/>
        <end position="32"/>
    </location>
</feature>
<feature type="compositionally biased region" description="Basic and acidic residues" evidence="1">
    <location>
        <begin position="1"/>
        <end position="22"/>
    </location>
</feature>
<gene>
    <name evidence="2" type="ORF">E2C01_038195</name>
</gene>